<proteinExistence type="predicted"/>
<accession>A0A2P2K2H0</accession>
<evidence type="ECO:0000313" key="1">
    <source>
        <dbReference type="EMBL" id="MBW99892.1"/>
    </source>
</evidence>
<name>A0A2P2K2H0_RHIMU</name>
<organism evidence="1">
    <name type="scientific">Rhizophora mucronata</name>
    <name type="common">Asiatic mangrove</name>
    <dbReference type="NCBI Taxonomy" id="61149"/>
    <lineage>
        <taxon>Eukaryota</taxon>
        <taxon>Viridiplantae</taxon>
        <taxon>Streptophyta</taxon>
        <taxon>Embryophyta</taxon>
        <taxon>Tracheophyta</taxon>
        <taxon>Spermatophyta</taxon>
        <taxon>Magnoliopsida</taxon>
        <taxon>eudicotyledons</taxon>
        <taxon>Gunneridae</taxon>
        <taxon>Pentapetalae</taxon>
        <taxon>rosids</taxon>
        <taxon>fabids</taxon>
        <taxon>Malpighiales</taxon>
        <taxon>Rhizophoraceae</taxon>
        <taxon>Rhizophora</taxon>
    </lineage>
</organism>
<dbReference type="AlphaFoldDB" id="A0A2P2K2H0"/>
<dbReference type="EMBL" id="GGEC01019409">
    <property type="protein sequence ID" value="MBW99892.1"/>
    <property type="molecule type" value="Transcribed_RNA"/>
</dbReference>
<sequence>MMENMSPNLKLCSCCIEESQLSKIKVVLLEFLSIAKIVQLFLEKQQSNLQHAIPYETNGAWRGINFRPREGKFFKWFSSCLETTKKTNIS</sequence>
<reference evidence="1" key="1">
    <citation type="submission" date="2018-02" db="EMBL/GenBank/DDBJ databases">
        <title>Rhizophora mucronata_Transcriptome.</title>
        <authorList>
            <person name="Meera S.P."/>
            <person name="Sreeshan A."/>
            <person name="Augustine A."/>
        </authorList>
    </citation>
    <scope>NUCLEOTIDE SEQUENCE</scope>
    <source>
        <tissue evidence="1">Leaf</tissue>
    </source>
</reference>
<protein>
    <submittedName>
        <fullName evidence="1">Uncharacterized protein</fullName>
    </submittedName>
</protein>